<organism evidence="2 3">
    <name type="scientific">Xenopus laevis</name>
    <name type="common">African clawed frog</name>
    <dbReference type="NCBI Taxonomy" id="8355"/>
    <lineage>
        <taxon>Eukaryota</taxon>
        <taxon>Metazoa</taxon>
        <taxon>Chordata</taxon>
        <taxon>Craniata</taxon>
        <taxon>Vertebrata</taxon>
        <taxon>Euteleostomi</taxon>
        <taxon>Amphibia</taxon>
        <taxon>Batrachia</taxon>
        <taxon>Anura</taxon>
        <taxon>Pipoidea</taxon>
        <taxon>Pipidae</taxon>
        <taxon>Xenopodinae</taxon>
        <taxon>Xenopus</taxon>
        <taxon>Xenopus</taxon>
    </lineage>
</organism>
<dbReference type="Proteomes" id="UP000694892">
    <property type="component" value="Chromosome 4L"/>
</dbReference>
<gene>
    <name evidence="2" type="ORF">XELAEV_18024030mg</name>
</gene>
<dbReference type="AlphaFoldDB" id="A0A974HQ64"/>
<feature type="region of interest" description="Disordered" evidence="1">
    <location>
        <begin position="54"/>
        <end position="89"/>
    </location>
</feature>
<protein>
    <submittedName>
        <fullName evidence="2">Uncharacterized protein</fullName>
    </submittedName>
</protein>
<name>A0A974HQ64_XENLA</name>
<evidence type="ECO:0000313" key="2">
    <source>
        <dbReference type="EMBL" id="OCT85861.1"/>
    </source>
</evidence>
<dbReference type="EMBL" id="CM004472">
    <property type="protein sequence ID" value="OCT85861.1"/>
    <property type="molecule type" value="Genomic_DNA"/>
</dbReference>
<evidence type="ECO:0000313" key="3">
    <source>
        <dbReference type="Proteomes" id="UP000694892"/>
    </source>
</evidence>
<reference evidence="3" key="1">
    <citation type="journal article" date="2016" name="Nature">
        <title>Genome evolution in the allotetraploid frog Xenopus laevis.</title>
        <authorList>
            <person name="Session A.M."/>
            <person name="Uno Y."/>
            <person name="Kwon T."/>
            <person name="Chapman J.A."/>
            <person name="Toyoda A."/>
            <person name="Takahashi S."/>
            <person name="Fukui A."/>
            <person name="Hikosaka A."/>
            <person name="Suzuki A."/>
            <person name="Kondo M."/>
            <person name="van Heeringen S.J."/>
            <person name="Quigley I."/>
            <person name="Heinz S."/>
            <person name="Ogino H."/>
            <person name="Ochi H."/>
            <person name="Hellsten U."/>
            <person name="Lyons J.B."/>
            <person name="Simakov O."/>
            <person name="Putnam N."/>
            <person name="Stites J."/>
            <person name="Kuroki Y."/>
            <person name="Tanaka T."/>
            <person name="Michiue T."/>
            <person name="Watanabe M."/>
            <person name="Bogdanovic O."/>
            <person name="Lister R."/>
            <person name="Georgiou G."/>
            <person name="Paranjpe S.S."/>
            <person name="van Kruijsbergen I."/>
            <person name="Shu S."/>
            <person name="Carlson J."/>
            <person name="Kinoshita T."/>
            <person name="Ohta Y."/>
            <person name="Mawaribuchi S."/>
            <person name="Jenkins J."/>
            <person name="Grimwood J."/>
            <person name="Schmutz J."/>
            <person name="Mitros T."/>
            <person name="Mozaffari S.V."/>
            <person name="Suzuki Y."/>
            <person name="Haramoto Y."/>
            <person name="Yamamoto T.S."/>
            <person name="Takagi C."/>
            <person name="Heald R."/>
            <person name="Miller K."/>
            <person name="Haudenschild C."/>
            <person name="Kitzman J."/>
            <person name="Nakayama T."/>
            <person name="Izutsu Y."/>
            <person name="Robert J."/>
            <person name="Fortriede J."/>
            <person name="Burns K."/>
            <person name="Lotay V."/>
            <person name="Karimi K."/>
            <person name="Yasuoka Y."/>
            <person name="Dichmann D.S."/>
            <person name="Flajnik M.F."/>
            <person name="Houston D.W."/>
            <person name="Shendure J."/>
            <person name="DuPasquier L."/>
            <person name="Vize P.D."/>
            <person name="Zorn A.M."/>
            <person name="Ito M."/>
            <person name="Marcotte E.M."/>
            <person name="Wallingford J.B."/>
            <person name="Ito Y."/>
            <person name="Asashima M."/>
            <person name="Ueno N."/>
            <person name="Matsuda Y."/>
            <person name="Veenstra G.J."/>
            <person name="Fujiyama A."/>
            <person name="Harland R.M."/>
            <person name="Taira M."/>
            <person name="Rokhsar D.S."/>
        </authorList>
    </citation>
    <scope>NUCLEOTIDE SEQUENCE [LARGE SCALE GENOMIC DNA]</scope>
    <source>
        <strain evidence="3">J</strain>
    </source>
</reference>
<proteinExistence type="predicted"/>
<evidence type="ECO:0000256" key="1">
    <source>
        <dbReference type="SAM" id="MobiDB-lite"/>
    </source>
</evidence>
<accession>A0A974HQ64</accession>
<sequence length="89" mass="10488">MVFFNKKFRFYSKNYYYFFFFKFLTLLNNPLSVSLMGQGHPSFNPLLLRRRDEGWDGDKNAASRAGSRSGSDPEYNSTAQKHCRQIMKD</sequence>